<reference evidence="5 6" key="1">
    <citation type="journal article" date="2006" name="Science">
        <title>Phytophthora genome sequences uncover evolutionary origins and mechanisms of pathogenesis.</title>
        <authorList>
            <person name="Tyler B.M."/>
            <person name="Tripathy S."/>
            <person name="Zhang X."/>
            <person name="Dehal P."/>
            <person name="Jiang R.H."/>
            <person name="Aerts A."/>
            <person name="Arredondo F.D."/>
            <person name="Baxter L."/>
            <person name="Bensasson D."/>
            <person name="Beynon J.L."/>
            <person name="Chapman J."/>
            <person name="Damasceno C.M."/>
            <person name="Dorrance A.E."/>
            <person name="Dou D."/>
            <person name="Dickerman A.W."/>
            <person name="Dubchak I.L."/>
            <person name="Garbelotto M."/>
            <person name="Gijzen M."/>
            <person name="Gordon S.G."/>
            <person name="Govers F."/>
            <person name="Grunwald N.J."/>
            <person name="Huang W."/>
            <person name="Ivors K.L."/>
            <person name="Jones R.W."/>
            <person name="Kamoun S."/>
            <person name="Krampis K."/>
            <person name="Lamour K.H."/>
            <person name="Lee M.K."/>
            <person name="McDonald W.H."/>
            <person name="Medina M."/>
            <person name="Meijer H.J."/>
            <person name="Nordberg E.K."/>
            <person name="Maclean D.J."/>
            <person name="Ospina-Giraldo M.D."/>
            <person name="Morris P.F."/>
            <person name="Phuntumart V."/>
            <person name="Putnam N.H."/>
            <person name="Rash S."/>
            <person name="Rose J.K."/>
            <person name="Sakihama Y."/>
            <person name="Salamov A.A."/>
            <person name="Savidor A."/>
            <person name="Scheuring C.F."/>
            <person name="Smith B.M."/>
            <person name="Sobral B.W."/>
            <person name="Terry A."/>
            <person name="Torto-Alalibo T.A."/>
            <person name="Win J."/>
            <person name="Xu Z."/>
            <person name="Zhang H."/>
            <person name="Grigoriev I.V."/>
            <person name="Rokhsar D.S."/>
            <person name="Boore J.L."/>
        </authorList>
    </citation>
    <scope>NUCLEOTIDE SEQUENCE [LARGE SCALE GENOMIC DNA]</scope>
    <source>
        <strain evidence="5 6">P6497</strain>
    </source>
</reference>
<evidence type="ECO:0000313" key="6">
    <source>
        <dbReference type="Proteomes" id="UP000002640"/>
    </source>
</evidence>
<accession>G4ZLN0</accession>
<feature type="domain" description="Crinkler effector protein N-terminal" evidence="4">
    <location>
        <begin position="2"/>
        <end position="57"/>
    </location>
</feature>
<dbReference type="GO" id="GO:0005576">
    <property type="term" value="C:extracellular region"/>
    <property type="evidence" value="ECO:0007669"/>
    <property type="project" value="UniProtKB-SubCell"/>
</dbReference>
<dbReference type="InParanoid" id="G4ZLN0"/>
<dbReference type="Proteomes" id="UP000002640">
    <property type="component" value="Unassembled WGS sequence"/>
</dbReference>
<evidence type="ECO:0000256" key="2">
    <source>
        <dbReference type="ARBA" id="ARBA00004613"/>
    </source>
</evidence>
<dbReference type="SMR" id="G4ZLN0"/>
<comment type="subcellular location">
    <subcellularLocation>
        <location evidence="1">Host cell</location>
    </subcellularLocation>
    <subcellularLocation>
        <location evidence="2">Secreted</location>
    </subcellularLocation>
</comment>
<dbReference type="EMBL" id="JH159155">
    <property type="protein sequence ID" value="EGZ14605.1"/>
    <property type="molecule type" value="Genomic_DNA"/>
</dbReference>
<dbReference type="AlphaFoldDB" id="G4ZLN0"/>
<name>G4ZLN0_PHYSP</name>
<dbReference type="GeneID" id="20646565"/>
<proteinExistence type="predicted"/>
<evidence type="ECO:0000256" key="1">
    <source>
        <dbReference type="ARBA" id="ARBA00004340"/>
    </source>
</evidence>
<dbReference type="CDD" id="cd17039">
    <property type="entry name" value="Ubl_ubiquitin_like"/>
    <property type="match status" value="1"/>
</dbReference>
<dbReference type="GO" id="GO:0043657">
    <property type="term" value="C:host cell"/>
    <property type="evidence" value="ECO:0007669"/>
    <property type="project" value="UniProtKB-SubCell"/>
</dbReference>
<evidence type="ECO:0000313" key="5">
    <source>
        <dbReference type="EMBL" id="EGZ14605.1"/>
    </source>
</evidence>
<dbReference type="KEGG" id="psoj:PHYSODRAFT_332963"/>
<evidence type="ECO:0000256" key="3">
    <source>
        <dbReference type="ARBA" id="ARBA00022525"/>
    </source>
</evidence>
<evidence type="ECO:0000259" key="4">
    <source>
        <dbReference type="Pfam" id="PF20147"/>
    </source>
</evidence>
<protein>
    <recommendedName>
        <fullName evidence="4">Crinkler effector protein N-terminal domain-containing protein</fullName>
    </recommendedName>
</protein>
<dbReference type="Pfam" id="PF20147">
    <property type="entry name" value="Crinkler"/>
    <property type="match status" value="1"/>
</dbReference>
<keyword evidence="3" id="KW-0964">Secreted</keyword>
<dbReference type="RefSeq" id="XP_009528354.1">
    <property type="nucleotide sequence ID" value="XM_009530059.1"/>
</dbReference>
<sequence>MVKLFCAVIGVGSVFPVDIDISETVGDLKDKIKEKKPGLIYFDADLLKLYLAREGNTRDLNNAAYFGHYFERVEEDIHVLVECPDEPDQVNKYKRGHIIAAIAA</sequence>
<organism evidence="5 6">
    <name type="scientific">Phytophthora sojae (strain P6497)</name>
    <name type="common">Soybean stem and root rot agent</name>
    <name type="synonym">Phytophthora megasperma f. sp. glycines</name>
    <dbReference type="NCBI Taxonomy" id="1094619"/>
    <lineage>
        <taxon>Eukaryota</taxon>
        <taxon>Sar</taxon>
        <taxon>Stramenopiles</taxon>
        <taxon>Oomycota</taxon>
        <taxon>Peronosporomycetes</taxon>
        <taxon>Peronosporales</taxon>
        <taxon>Peronosporaceae</taxon>
        <taxon>Phytophthora</taxon>
    </lineage>
</organism>
<gene>
    <name evidence="5" type="ORF">PHYSODRAFT_332963</name>
</gene>
<dbReference type="InterPro" id="IPR045379">
    <property type="entry name" value="Crinkler_N"/>
</dbReference>
<keyword evidence="6" id="KW-1185">Reference proteome</keyword>